<sequence>MGGKSQILRDARLRLSVAQAEIQRRALLYIARNTTLESVVRHRAQLQLNNMPGNTRVGRVKNRCTETGRGRGIMSEFGLARATSPEDALAWPPSSG</sequence>
<evidence type="ECO:0000313" key="1">
    <source>
        <dbReference type="EMBL" id="KAJ9096369.1"/>
    </source>
</evidence>
<protein>
    <submittedName>
        <fullName evidence="1">Uncharacterized protein</fullName>
    </submittedName>
</protein>
<keyword evidence="2" id="KW-1185">Reference proteome</keyword>
<evidence type="ECO:0000313" key="2">
    <source>
        <dbReference type="Proteomes" id="UP001227268"/>
    </source>
</evidence>
<reference evidence="1" key="1">
    <citation type="submission" date="2023-04" db="EMBL/GenBank/DDBJ databases">
        <title>Draft Genome sequencing of Naganishia species isolated from polar environments using Oxford Nanopore Technology.</title>
        <authorList>
            <person name="Leo P."/>
            <person name="Venkateswaran K."/>
        </authorList>
    </citation>
    <scope>NUCLEOTIDE SEQUENCE</scope>
    <source>
        <strain evidence="1">MNA-CCFEE 5423</strain>
    </source>
</reference>
<accession>A0ACC2VAK2</accession>
<gene>
    <name evidence="1" type="ORF">QFC21_005190</name>
</gene>
<organism evidence="1 2">
    <name type="scientific">Naganishia friedmannii</name>
    <dbReference type="NCBI Taxonomy" id="89922"/>
    <lineage>
        <taxon>Eukaryota</taxon>
        <taxon>Fungi</taxon>
        <taxon>Dikarya</taxon>
        <taxon>Basidiomycota</taxon>
        <taxon>Agaricomycotina</taxon>
        <taxon>Tremellomycetes</taxon>
        <taxon>Filobasidiales</taxon>
        <taxon>Filobasidiaceae</taxon>
        <taxon>Naganishia</taxon>
    </lineage>
</organism>
<dbReference type="EMBL" id="JASBWT010000019">
    <property type="protein sequence ID" value="KAJ9096369.1"/>
    <property type="molecule type" value="Genomic_DNA"/>
</dbReference>
<proteinExistence type="predicted"/>
<comment type="caution">
    <text evidence="1">The sequence shown here is derived from an EMBL/GenBank/DDBJ whole genome shotgun (WGS) entry which is preliminary data.</text>
</comment>
<name>A0ACC2VAK2_9TREE</name>
<dbReference type="Proteomes" id="UP001227268">
    <property type="component" value="Unassembled WGS sequence"/>
</dbReference>